<protein>
    <submittedName>
        <fullName evidence="6">Archease</fullName>
    </submittedName>
</protein>
<gene>
    <name evidence="6" type="ORF">ET418_06545</name>
</gene>
<dbReference type="PANTHER" id="PTHR12682">
    <property type="entry name" value="ARCHEASE"/>
    <property type="match status" value="1"/>
</dbReference>
<dbReference type="GO" id="GO:0046872">
    <property type="term" value="F:metal ion binding"/>
    <property type="evidence" value="ECO:0007669"/>
    <property type="project" value="UniProtKB-KW"/>
</dbReference>
<accession>A0A5A9XJV4</accession>
<keyword evidence="2" id="KW-0819">tRNA processing</keyword>
<proteinExistence type="inferred from homology"/>
<dbReference type="InterPro" id="IPR036820">
    <property type="entry name" value="Archease_dom_sf"/>
</dbReference>
<evidence type="ECO:0000256" key="4">
    <source>
        <dbReference type="ARBA" id="ARBA00022837"/>
    </source>
</evidence>
<evidence type="ECO:0000313" key="7">
    <source>
        <dbReference type="Proteomes" id="UP000324298"/>
    </source>
</evidence>
<dbReference type="Gene3D" id="3.55.10.10">
    <property type="entry name" value="Archease domain"/>
    <property type="match status" value="1"/>
</dbReference>
<sequence>MPYRFLDDIATADVAFEAWGETREELFAAAATALLQTMVHNPEAVERREKISIVLEDGELDLLLFSFLQELIFLKDARRLLLHPQKILIVEKGGCFRLDAALQGEWIDRQRHPLVVDVKAVTLHRFRVAFESGIWRAVVVLDV</sequence>
<dbReference type="Pfam" id="PF01951">
    <property type="entry name" value="Archease"/>
    <property type="match status" value="1"/>
</dbReference>
<dbReference type="RefSeq" id="WP_149306777.1">
    <property type="nucleotide sequence ID" value="NZ_SRSD01000003.1"/>
</dbReference>
<dbReference type="AlphaFoldDB" id="A0A5A9XJV4"/>
<dbReference type="InterPro" id="IPR023572">
    <property type="entry name" value="Archease_dom"/>
</dbReference>
<evidence type="ECO:0000259" key="5">
    <source>
        <dbReference type="Pfam" id="PF01951"/>
    </source>
</evidence>
<organism evidence="6 7">
    <name type="scientific">Oryzomonas rubra</name>
    <dbReference type="NCBI Taxonomy" id="2509454"/>
    <lineage>
        <taxon>Bacteria</taxon>
        <taxon>Pseudomonadati</taxon>
        <taxon>Thermodesulfobacteriota</taxon>
        <taxon>Desulfuromonadia</taxon>
        <taxon>Geobacterales</taxon>
        <taxon>Geobacteraceae</taxon>
        <taxon>Oryzomonas</taxon>
    </lineage>
</organism>
<keyword evidence="7" id="KW-1185">Reference proteome</keyword>
<evidence type="ECO:0000256" key="3">
    <source>
        <dbReference type="ARBA" id="ARBA00022723"/>
    </source>
</evidence>
<evidence type="ECO:0000256" key="2">
    <source>
        <dbReference type="ARBA" id="ARBA00022694"/>
    </source>
</evidence>
<dbReference type="EMBL" id="SRSD01000003">
    <property type="protein sequence ID" value="KAA0893462.1"/>
    <property type="molecule type" value="Genomic_DNA"/>
</dbReference>
<keyword evidence="3" id="KW-0479">Metal-binding</keyword>
<dbReference type="SUPFAM" id="SSF69819">
    <property type="entry name" value="MTH1598-like"/>
    <property type="match status" value="1"/>
</dbReference>
<feature type="domain" description="Archease" evidence="5">
    <location>
        <begin position="3"/>
        <end position="143"/>
    </location>
</feature>
<evidence type="ECO:0000256" key="1">
    <source>
        <dbReference type="ARBA" id="ARBA00007963"/>
    </source>
</evidence>
<dbReference type="InterPro" id="IPR002804">
    <property type="entry name" value="Archease"/>
</dbReference>
<dbReference type="Proteomes" id="UP000324298">
    <property type="component" value="Unassembled WGS sequence"/>
</dbReference>
<name>A0A5A9XJV4_9BACT</name>
<dbReference type="OrthoDB" id="513063at2"/>
<comment type="caution">
    <text evidence="6">The sequence shown here is derived from an EMBL/GenBank/DDBJ whole genome shotgun (WGS) entry which is preliminary data.</text>
</comment>
<dbReference type="GO" id="GO:0008033">
    <property type="term" value="P:tRNA processing"/>
    <property type="evidence" value="ECO:0007669"/>
    <property type="project" value="UniProtKB-KW"/>
</dbReference>
<evidence type="ECO:0000313" key="6">
    <source>
        <dbReference type="EMBL" id="KAA0893462.1"/>
    </source>
</evidence>
<reference evidence="6 7" key="1">
    <citation type="submission" date="2019-04" db="EMBL/GenBank/DDBJ databases">
        <title>Geobacter ruber sp. nov., ferric-reducing bacteria isolated from paddy soil.</title>
        <authorList>
            <person name="Xu Z."/>
            <person name="Masuda Y."/>
            <person name="Itoh H."/>
            <person name="Senoo K."/>
        </authorList>
    </citation>
    <scope>NUCLEOTIDE SEQUENCE [LARGE SCALE GENOMIC DNA]</scope>
    <source>
        <strain evidence="6 7">Red88</strain>
    </source>
</reference>
<dbReference type="PANTHER" id="PTHR12682:SF11">
    <property type="entry name" value="PROTEIN ARCHEASE"/>
    <property type="match status" value="1"/>
</dbReference>
<keyword evidence="4" id="KW-0106">Calcium</keyword>
<comment type="similarity">
    <text evidence="1">Belongs to the archease family.</text>
</comment>